<proteinExistence type="inferred from homology"/>
<dbReference type="InterPro" id="IPR001509">
    <property type="entry name" value="Epimerase_deHydtase"/>
</dbReference>
<dbReference type="KEGG" id="cld:CLSPO_c27950"/>
<dbReference type="InterPro" id="IPR036291">
    <property type="entry name" value="NAD(P)-bd_dom_sf"/>
</dbReference>
<sequence length="292" mass="34734">MKKILITGSNGFIGKNLVDNLSNLYDVCAPKREELDLLNTNIVEKYLKLNKFDVIIHAANTNSTRNIKTTNYEVLDRNLKMFFNLERCKEHYGKMYYFGSGAEYDMNNYRPMMNEEYFGEYIPSDAYGFSKYVMSRISEQDNNIYNLRLFGVFGKYEEWERRFISNAICRCIYDLPITIRQNVYFDYLYVDDLVQIMKFFIENTPKRKHYNVCTGKRIDLLNIAKRIIFVSNKNLDIIIKKNGLKPEYTGSNYRLLDEIGEIKFTPLDVAIERLYEYYLINKNYISIKKMIE</sequence>
<name>A0A7U4LNV8_CLOSG</name>
<evidence type="ECO:0000256" key="1">
    <source>
        <dbReference type="ARBA" id="ARBA00007637"/>
    </source>
</evidence>
<reference evidence="3 4" key="1">
    <citation type="journal article" date="2015" name="PLoS ONE">
        <title>A universal mariner transposon system for forward genetic studies in the genus clostridium.</title>
        <authorList>
            <person name="Zhang Y."/>
            <person name="Grosse-Honebrink A."/>
            <person name="Minton N.P."/>
        </authorList>
    </citation>
    <scope>NUCLEOTIDE SEQUENCE [LARGE SCALE GENOMIC DNA]</scope>
    <source>
        <strain evidence="3 4">NCIMB 10696</strain>
    </source>
</reference>
<dbReference type="AlphaFoldDB" id="A0A7U4LNV8"/>
<dbReference type="SUPFAM" id="SSF51735">
    <property type="entry name" value="NAD(P)-binding Rossmann-fold domains"/>
    <property type="match status" value="1"/>
</dbReference>
<accession>A0A7U4LNV8</accession>
<comment type="similarity">
    <text evidence="1">Belongs to the NAD(P)-dependent epimerase/dehydratase family.</text>
</comment>
<dbReference type="RefSeq" id="WP_033060705.1">
    <property type="nucleotide sequence ID" value="NZ_CP009225.1"/>
</dbReference>
<feature type="domain" description="NAD-dependent epimerase/dehydratase" evidence="2">
    <location>
        <begin position="4"/>
        <end position="213"/>
    </location>
</feature>
<gene>
    <name evidence="3" type="ORF">CLSPO_c27950</name>
</gene>
<evidence type="ECO:0000313" key="3">
    <source>
        <dbReference type="EMBL" id="AKC63515.1"/>
    </source>
</evidence>
<organism evidence="3 4">
    <name type="scientific">Clostridium sporogenes</name>
    <dbReference type="NCBI Taxonomy" id="1509"/>
    <lineage>
        <taxon>Bacteria</taxon>
        <taxon>Bacillati</taxon>
        <taxon>Bacillota</taxon>
        <taxon>Clostridia</taxon>
        <taxon>Eubacteriales</taxon>
        <taxon>Clostridiaceae</taxon>
        <taxon>Clostridium</taxon>
    </lineage>
</organism>
<dbReference type="CDD" id="cd08946">
    <property type="entry name" value="SDR_e"/>
    <property type="match status" value="1"/>
</dbReference>
<protein>
    <submittedName>
        <fullName evidence="3">Putative sugar epimerase</fullName>
    </submittedName>
</protein>
<evidence type="ECO:0000313" key="4">
    <source>
        <dbReference type="Proteomes" id="UP000033052"/>
    </source>
</evidence>
<dbReference type="Proteomes" id="UP000033052">
    <property type="component" value="Chromosome"/>
</dbReference>
<dbReference type="GeneID" id="92939434"/>
<evidence type="ECO:0000259" key="2">
    <source>
        <dbReference type="Pfam" id="PF01370"/>
    </source>
</evidence>
<dbReference type="PANTHER" id="PTHR43000">
    <property type="entry name" value="DTDP-D-GLUCOSE 4,6-DEHYDRATASE-RELATED"/>
    <property type="match status" value="1"/>
</dbReference>
<dbReference type="EMBL" id="CP009225">
    <property type="protein sequence ID" value="AKC63515.1"/>
    <property type="molecule type" value="Genomic_DNA"/>
</dbReference>
<dbReference type="Gene3D" id="3.40.50.720">
    <property type="entry name" value="NAD(P)-binding Rossmann-like Domain"/>
    <property type="match status" value="1"/>
</dbReference>
<dbReference type="Pfam" id="PF01370">
    <property type="entry name" value="Epimerase"/>
    <property type="match status" value="1"/>
</dbReference>